<organism evidence="2 3">
    <name type="scientific">candidate division TA06 bacterium</name>
    <dbReference type="NCBI Taxonomy" id="2250710"/>
    <lineage>
        <taxon>Bacteria</taxon>
        <taxon>Bacteria division TA06</taxon>
    </lineage>
</organism>
<evidence type="ECO:0000256" key="1">
    <source>
        <dbReference type="SAM" id="Phobius"/>
    </source>
</evidence>
<comment type="caution">
    <text evidence="2">The sequence shown here is derived from an EMBL/GenBank/DDBJ whole genome shotgun (WGS) entry which is preliminary data.</text>
</comment>
<name>A0A523XSV5_UNCT6</name>
<dbReference type="SUPFAM" id="SSF110997">
    <property type="entry name" value="Sporulation related repeat"/>
    <property type="match status" value="1"/>
</dbReference>
<gene>
    <name evidence="2" type="ORF">E3J38_02245</name>
</gene>
<evidence type="ECO:0000313" key="2">
    <source>
        <dbReference type="EMBL" id="TET82384.1"/>
    </source>
</evidence>
<proteinExistence type="predicted"/>
<keyword evidence="1" id="KW-1133">Transmembrane helix</keyword>
<dbReference type="Proteomes" id="UP000315534">
    <property type="component" value="Unassembled WGS sequence"/>
</dbReference>
<sequence>MATLEELNDRVGKLEKHGRGRVRFFFQYLLFPVLIVVIGFWFNLRLERAKQEFKHVELELKRIQAAHQMLNELFSGIPERAFIAERLITKIVDKQLCEEIHKIVEDYYLRKLEESASKGDLETVEEIAMAAEGINSQASQKILQALEEPRFEIVAESFGSQEEAHRRADQLRRKGYECEVRSTRTGKFEVIIGELVFKEAILERKKGIKDGLVLRDSPIQRAFEHRGHE</sequence>
<evidence type="ECO:0000313" key="3">
    <source>
        <dbReference type="Proteomes" id="UP000315534"/>
    </source>
</evidence>
<dbReference type="EMBL" id="SOIP01000137">
    <property type="protein sequence ID" value="TET82384.1"/>
    <property type="molecule type" value="Genomic_DNA"/>
</dbReference>
<accession>A0A523XSV5</accession>
<keyword evidence="1" id="KW-0812">Transmembrane</keyword>
<feature type="transmembrane region" description="Helical" evidence="1">
    <location>
        <begin position="24"/>
        <end position="44"/>
    </location>
</feature>
<dbReference type="AlphaFoldDB" id="A0A523XSV5"/>
<dbReference type="InterPro" id="IPR036680">
    <property type="entry name" value="SPOR-like_sf"/>
</dbReference>
<dbReference type="GO" id="GO:0042834">
    <property type="term" value="F:peptidoglycan binding"/>
    <property type="evidence" value="ECO:0007669"/>
    <property type="project" value="InterPro"/>
</dbReference>
<keyword evidence="1" id="KW-0472">Membrane</keyword>
<protein>
    <submittedName>
        <fullName evidence="2">Uncharacterized protein</fullName>
    </submittedName>
</protein>
<reference evidence="2 3" key="1">
    <citation type="submission" date="2019-03" db="EMBL/GenBank/DDBJ databases">
        <title>Metabolic potential of uncultured bacteria and archaea associated with petroleum seepage in deep-sea sediments.</title>
        <authorList>
            <person name="Dong X."/>
            <person name="Hubert C."/>
        </authorList>
    </citation>
    <scope>NUCLEOTIDE SEQUENCE [LARGE SCALE GENOMIC DNA]</scope>
    <source>
        <strain evidence="2">E29_bin36</strain>
    </source>
</reference>